<keyword evidence="2" id="KW-1185">Reference proteome</keyword>
<accession>A0ACC1MN09</accession>
<proteinExistence type="predicted"/>
<evidence type="ECO:0000313" key="1">
    <source>
        <dbReference type="EMBL" id="KAJ2967674.1"/>
    </source>
</evidence>
<organism evidence="1 2">
    <name type="scientific">Trametes sanguinea</name>
    <dbReference type="NCBI Taxonomy" id="158606"/>
    <lineage>
        <taxon>Eukaryota</taxon>
        <taxon>Fungi</taxon>
        <taxon>Dikarya</taxon>
        <taxon>Basidiomycota</taxon>
        <taxon>Agaricomycotina</taxon>
        <taxon>Agaricomycetes</taxon>
        <taxon>Polyporales</taxon>
        <taxon>Polyporaceae</taxon>
        <taxon>Trametes</taxon>
    </lineage>
</organism>
<sequence length="388" mass="43156">MDYRTQATPQPGPHHLVAGFVEDESSDDDNHVVINDYAAHPRAALKAFAYHHGRSLDREEAGSASPNARAHTPYDNDFPDDFGEPNVQLSPEAQANSNTHSVYSSPQSVVSYAPHHVRASVCSNSPLPEESDSRGAEHYRKARRVVEAPEGSRQRARKRDYEPEAQEVLHDAAIIFKSMICSKNAYPNKLNEKTWSVDAWHAAAAKLDIKLAPTNETLGLVAQYSWHLRSEIKNAARALVPGAYSLKAGLTPQSRLFNQERVAFLHRARTFAYEIIGDTAQDCVGLYEAEIIQAIVNNIFYKSATDDGVVLSDVYEPFPFVGLALILTAVQCSLDEWDTGAFARITFSEENYVSVYRGHLEELRYFEAQSGADRILSEICGNISMRGR</sequence>
<name>A0ACC1MN09_9APHY</name>
<protein>
    <submittedName>
        <fullName evidence="1">Uncharacterized protein</fullName>
    </submittedName>
</protein>
<evidence type="ECO:0000313" key="2">
    <source>
        <dbReference type="Proteomes" id="UP001144978"/>
    </source>
</evidence>
<dbReference type="EMBL" id="JANSHE010006246">
    <property type="protein sequence ID" value="KAJ2967674.1"/>
    <property type="molecule type" value="Genomic_DNA"/>
</dbReference>
<reference evidence="1" key="1">
    <citation type="submission" date="2022-08" db="EMBL/GenBank/DDBJ databases">
        <title>Genome Sequence of Pycnoporus sanguineus.</title>
        <authorList>
            <person name="Buettner E."/>
        </authorList>
    </citation>
    <scope>NUCLEOTIDE SEQUENCE</scope>
    <source>
        <strain evidence="1">CG-C14</strain>
    </source>
</reference>
<dbReference type="Proteomes" id="UP001144978">
    <property type="component" value="Unassembled WGS sequence"/>
</dbReference>
<gene>
    <name evidence="1" type="ORF">NUW54_g13440</name>
</gene>
<comment type="caution">
    <text evidence="1">The sequence shown here is derived from an EMBL/GenBank/DDBJ whole genome shotgun (WGS) entry which is preliminary data.</text>
</comment>